<protein>
    <submittedName>
        <fullName evidence="2">Uncharacterized protein</fullName>
    </submittedName>
</protein>
<sequence length="324" mass="36890">MHFIGVLQTLFLHFGGTGNGKIINKFRQMRRPGGGHYGGGADSGADVNYNSVPQTMQHHQQQQIKSEHHNQWRWERESPKLPTNSMSPNMFPEGQGSEASRSYYQGQRTDPRLALENQGGNDPRAQPREEDMDIGYEDKPVQQTLEGLEQKFLDDIMKLTKEQNDAEDAENSRHREVSSAYLSAPRINAINTQYQEQLVSLRARQASHREEVLRRESHARKQQYEQVALDNYRQSSMSSSNARIHVAMNSPAGERQVAYNSPAGERQVAYNSPAGERQAAYNADGYDSYRENARYLGNSGRDHGYEPRVQYPGGRVYETGSRYY</sequence>
<name>A0AAE1SHS6_9SOLA</name>
<organism evidence="2 3">
    <name type="scientific">Anisodus tanguticus</name>
    <dbReference type="NCBI Taxonomy" id="243964"/>
    <lineage>
        <taxon>Eukaryota</taxon>
        <taxon>Viridiplantae</taxon>
        <taxon>Streptophyta</taxon>
        <taxon>Embryophyta</taxon>
        <taxon>Tracheophyta</taxon>
        <taxon>Spermatophyta</taxon>
        <taxon>Magnoliopsida</taxon>
        <taxon>eudicotyledons</taxon>
        <taxon>Gunneridae</taxon>
        <taxon>Pentapetalae</taxon>
        <taxon>asterids</taxon>
        <taxon>lamiids</taxon>
        <taxon>Solanales</taxon>
        <taxon>Solanaceae</taxon>
        <taxon>Solanoideae</taxon>
        <taxon>Hyoscyameae</taxon>
        <taxon>Anisodus</taxon>
    </lineage>
</organism>
<dbReference type="PANTHER" id="PTHR34210:SF1">
    <property type="entry name" value="OS03G0274700 PROTEIN"/>
    <property type="match status" value="1"/>
</dbReference>
<gene>
    <name evidence="2" type="ORF">RND71_013395</name>
</gene>
<feature type="region of interest" description="Disordered" evidence="1">
    <location>
        <begin position="297"/>
        <end position="324"/>
    </location>
</feature>
<feature type="compositionally biased region" description="Polar residues" evidence="1">
    <location>
        <begin position="97"/>
        <end position="108"/>
    </location>
</feature>
<accession>A0AAE1SHS6</accession>
<comment type="caution">
    <text evidence="2">The sequence shown here is derived from an EMBL/GenBank/DDBJ whole genome shotgun (WGS) entry which is preliminary data.</text>
</comment>
<reference evidence="2" key="1">
    <citation type="submission" date="2023-12" db="EMBL/GenBank/DDBJ databases">
        <title>Genome assembly of Anisodus tanguticus.</title>
        <authorList>
            <person name="Wang Y.-J."/>
        </authorList>
    </citation>
    <scope>NUCLEOTIDE SEQUENCE</scope>
    <source>
        <strain evidence="2">KB-2021</strain>
        <tissue evidence="2">Leaf</tissue>
    </source>
</reference>
<feature type="region of interest" description="Disordered" evidence="1">
    <location>
        <begin position="65"/>
        <end position="129"/>
    </location>
</feature>
<proteinExistence type="predicted"/>
<evidence type="ECO:0000313" key="3">
    <source>
        <dbReference type="Proteomes" id="UP001291623"/>
    </source>
</evidence>
<dbReference type="PANTHER" id="PTHR34210">
    <property type="entry name" value="OS01G0252900 PROTEIN"/>
    <property type="match status" value="1"/>
</dbReference>
<evidence type="ECO:0000256" key="1">
    <source>
        <dbReference type="SAM" id="MobiDB-lite"/>
    </source>
</evidence>
<dbReference type="EMBL" id="JAVYJV010000006">
    <property type="protein sequence ID" value="KAK4369603.1"/>
    <property type="molecule type" value="Genomic_DNA"/>
</dbReference>
<evidence type="ECO:0000313" key="2">
    <source>
        <dbReference type="EMBL" id="KAK4369603.1"/>
    </source>
</evidence>
<keyword evidence="3" id="KW-1185">Reference proteome</keyword>
<dbReference type="Proteomes" id="UP001291623">
    <property type="component" value="Unassembled WGS sequence"/>
</dbReference>
<dbReference type="AlphaFoldDB" id="A0AAE1SHS6"/>
<feature type="compositionally biased region" description="Basic and acidic residues" evidence="1">
    <location>
        <begin position="65"/>
        <end position="79"/>
    </location>
</feature>